<evidence type="ECO:0000256" key="1">
    <source>
        <dbReference type="SAM" id="MobiDB-lite"/>
    </source>
</evidence>
<sequence>MSDDDVVDLTGDEDPTDEDGDIGVLVSLGDEIYSKGKKSRESSIGDSDNTGDGGKIAGKITVVTLVGEQMSPWKRFINYKRLKSEAMNSPYQGNPIDGKSISKRIGVLYSNKMISYMNKGIQLSMKASSFDTYPG</sequence>
<gene>
    <name evidence="2" type="ORF">Tco_1055477</name>
</gene>
<evidence type="ECO:0000313" key="3">
    <source>
        <dbReference type="Proteomes" id="UP001151760"/>
    </source>
</evidence>
<reference evidence="2" key="1">
    <citation type="journal article" date="2022" name="Int. J. Mol. Sci.">
        <title>Draft Genome of Tanacetum Coccineum: Genomic Comparison of Closely Related Tanacetum-Family Plants.</title>
        <authorList>
            <person name="Yamashiro T."/>
            <person name="Shiraishi A."/>
            <person name="Nakayama K."/>
            <person name="Satake H."/>
        </authorList>
    </citation>
    <scope>NUCLEOTIDE SEQUENCE</scope>
</reference>
<feature type="region of interest" description="Disordered" evidence="1">
    <location>
        <begin position="34"/>
        <end position="55"/>
    </location>
</feature>
<accession>A0ABQ5H180</accession>
<feature type="compositionally biased region" description="Acidic residues" evidence="1">
    <location>
        <begin position="1"/>
        <end position="21"/>
    </location>
</feature>
<dbReference type="EMBL" id="BQNB010019056">
    <property type="protein sequence ID" value="GJT81135.1"/>
    <property type="molecule type" value="Genomic_DNA"/>
</dbReference>
<protein>
    <submittedName>
        <fullName evidence="2">Uncharacterized protein</fullName>
    </submittedName>
</protein>
<keyword evidence="3" id="KW-1185">Reference proteome</keyword>
<evidence type="ECO:0000313" key="2">
    <source>
        <dbReference type="EMBL" id="GJT81135.1"/>
    </source>
</evidence>
<dbReference type="Proteomes" id="UP001151760">
    <property type="component" value="Unassembled WGS sequence"/>
</dbReference>
<reference evidence="2" key="2">
    <citation type="submission" date="2022-01" db="EMBL/GenBank/DDBJ databases">
        <authorList>
            <person name="Yamashiro T."/>
            <person name="Shiraishi A."/>
            <person name="Satake H."/>
            <person name="Nakayama K."/>
        </authorList>
    </citation>
    <scope>NUCLEOTIDE SEQUENCE</scope>
</reference>
<organism evidence="2 3">
    <name type="scientific">Tanacetum coccineum</name>
    <dbReference type="NCBI Taxonomy" id="301880"/>
    <lineage>
        <taxon>Eukaryota</taxon>
        <taxon>Viridiplantae</taxon>
        <taxon>Streptophyta</taxon>
        <taxon>Embryophyta</taxon>
        <taxon>Tracheophyta</taxon>
        <taxon>Spermatophyta</taxon>
        <taxon>Magnoliopsida</taxon>
        <taxon>eudicotyledons</taxon>
        <taxon>Gunneridae</taxon>
        <taxon>Pentapetalae</taxon>
        <taxon>asterids</taxon>
        <taxon>campanulids</taxon>
        <taxon>Asterales</taxon>
        <taxon>Asteraceae</taxon>
        <taxon>Asteroideae</taxon>
        <taxon>Anthemideae</taxon>
        <taxon>Anthemidinae</taxon>
        <taxon>Tanacetum</taxon>
    </lineage>
</organism>
<proteinExistence type="predicted"/>
<feature type="region of interest" description="Disordered" evidence="1">
    <location>
        <begin position="1"/>
        <end position="22"/>
    </location>
</feature>
<name>A0ABQ5H180_9ASTR</name>
<comment type="caution">
    <text evidence="2">The sequence shown here is derived from an EMBL/GenBank/DDBJ whole genome shotgun (WGS) entry which is preliminary data.</text>
</comment>